<dbReference type="PANTHER" id="PTHR30455">
    <property type="entry name" value="TRANSCRIPTIONAL REPRESSOR NRDR"/>
    <property type="match status" value="1"/>
</dbReference>
<evidence type="ECO:0000256" key="2">
    <source>
        <dbReference type="ARBA" id="ARBA00022741"/>
    </source>
</evidence>
<dbReference type="PANTHER" id="PTHR30455:SF2">
    <property type="entry name" value="TRANSCRIPTIONAL REPRESSOR NRDR"/>
    <property type="match status" value="1"/>
</dbReference>
<dbReference type="GO" id="GO:0045892">
    <property type="term" value="P:negative regulation of DNA-templated transcription"/>
    <property type="evidence" value="ECO:0007669"/>
    <property type="project" value="UniProtKB-UniRule"/>
</dbReference>
<dbReference type="Pfam" id="PF03477">
    <property type="entry name" value="ATP-cone"/>
    <property type="match status" value="1"/>
</dbReference>
<keyword evidence="1 8" id="KW-0678">Repressor</keyword>
<evidence type="ECO:0000256" key="5">
    <source>
        <dbReference type="ARBA" id="ARBA00023015"/>
    </source>
</evidence>
<dbReference type="GO" id="GO:0003677">
    <property type="term" value="F:DNA binding"/>
    <property type="evidence" value="ECO:0007669"/>
    <property type="project" value="UniProtKB-KW"/>
</dbReference>
<evidence type="ECO:0000256" key="1">
    <source>
        <dbReference type="ARBA" id="ARBA00022491"/>
    </source>
</evidence>
<proteinExistence type="inferred from homology"/>
<keyword evidence="4 8" id="KW-0067">ATP-binding</keyword>
<reference evidence="10 12" key="1">
    <citation type="submission" date="2016-10" db="EMBL/GenBank/DDBJ databases">
        <authorList>
            <person name="de Groot N.N."/>
        </authorList>
    </citation>
    <scope>NUCLEOTIDE SEQUENCE [LARGE SCALE GENOMIC DNA]</scope>
    <source>
        <strain evidence="11">F</strain>
        <strain evidence="10 12">KH1P1</strain>
    </source>
</reference>
<keyword evidence="5 8" id="KW-0805">Transcription regulation</keyword>
<dbReference type="EMBL" id="FOIL01000003">
    <property type="protein sequence ID" value="SET01320.1"/>
    <property type="molecule type" value="Genomic_DNA"/>
</dbReference>
<dbReference type="HAMAP" id="MF_00440">
    <property type="entry name" value="NrdR"/>
    <property type="match status" value="1"/>
</dbReference>
<keyword evidence="7 8" id="KW-0804">Transcription</keyword>
<dbReference type="PROSITE" id="PS51161">
    <property type="entry name" value="ATP_CONE"/>
    <property type="match status" value="1"/>
</dbReference>
<dbReference type="EMBL" id="FOZC01000008">
    <property type="protein sequence ID" value="SFR79340.1"/>
    <property type="molecule type" value="Genomic_DNA"/>
</dbReference>
<keyword evidence="6 8" id="KW-0238">DNA-binding</keyword>
<comment type="similarity">
    <text evidence="8">Belongs to the NrdR family.</text>
</comment>
<evidence type="ECO:0000256" key="7">
    <source>
        <dbReference type="ARBA" id="ARBA00023163"/>
    </source>
</evidence>
<dbReference type="AlphaFoldDB" id="A0A1I0B3L7"/>
<comment type="caution">
    <text evidence="8">Lacks conserved residue(s) required for the propagation of feature annotation.</text>
</comment>
<dbReference type="RefSeq" id="WP_031472712.1">
    <property type="nucleotide sequence ID" value="NZ_FOIL01000003.1"/>
</dbReference>
<accession>A0A1I0B3L7</accession>
<dbReference type="Proteomes" id="UP000214760">
    <property type="component" value="Unassembled WGS sequence"/>
</dbReference>
<evidence type="ECO:0000256" key="4">
    <source>
        <dbReference type="ARBA" id="ARBA00022840"/>
    </source>
</evidence>
<dbReference type="eggNOG" id="COG1327">
    <property type="taxonomic scope" value="Bacteria"/>
</dbReference>
<sequence length="155" mass="17992">MKCPFCGADDTKVIDSRPAEDNSIRRRRSCEKCGRRFTTYEKLETIPLMVIKKDNTRELYDRSKIEAGIVRSCHKRPVSPKQIDQMVDAIESDIFNREEREIPSPVIGELVMSRLKEVDEVAYVRFASVYRQFKDVHTFMEELGKILESSEAKKG</sequence>
<dbReference type="GO" id="GO:0005524">
    <property type="term" value="F:ATP binding"/>
    <property type="evidence" value="ECO:0007669"/>
    <property type="project" value="UniProtKB-UniRule"/>
</dbReference>
<dbReference type="Pfam" id="PF22811">
    <property type="entry name" value="Zn_ribbon_NrdR"/>
    <property type="match status" value="1"/>
</dbReference>
<dbReference type="GO" id="GO:0008270">
    <property type="term" value="F:zinc ion binding"/>
    <property type="evidence" value="ECO:0007669"/>
    <property type="project" value="InterPro"/>
</dbReference>
<comment type="function">
    <text evidence="8">Negatively regulates transcription of bacterial ribonucleotide reductase nrd genes and operons by binding to NrdR-boxes.</text>
</comment>
<evidence type="ECO:0000256" key="8">
    <source>
        <dbReference type="HAMAP-Rule" id="MF_00440"/>
    </source>
</evidence>
<dbReference type="InterPro" id="IPR005144">
    <property type="entry name" value="ATP-cone_dom"/>
</dbReference>
<dbReference type="NCBIfam" id="TIGR00244">
    <property type="entry name" value="transcriptional regulator NrdR"/>
    <property type="match status" value="1"/>
</dbReference>
<name>A0A1I0B3L7_9FIRM</name>
<dbReference type="OrthoDB" id="9807461at2"/>
<evidence type="ECO:0000313" key="12">
    <source>
        <dbReference type="Proteomes" id="UP000199820"/>
    </source>
</evidence>
<gene>
    <name evidence="8" type="primary">nrdR</name>
    <name evidence="11" type="ORF">SAMN02910262_01608</name>
    <name evidence="10" type="ORF">SAMN04487771_100375</name>
</gene>
<dbReference type="InterPro" id="IPR003796">
    <property type="entry name" value="RNR_NrdR-like"/>
</dbReference>
<dbReference type="STRING" id="1526.SAMN02910262_01608"/>
<organism evidence="10 12">
    <name type="scientific">[Clostridium] aminophilum</name>
    <dbReference type="NCBI Taxonomy" id="1526"/>
    <lineage>
        <taxon>Bacteria</taxon>
        <taxon>Bacillati</taxon>
        <taxon>Bacillota</taxon>
        <taxon>Clostridia</taxon>
        <taxon>Lachnospirales</taxon>
        <taxon>Lachnospiraceae</taxon>
    </lineage>
</organism>
<feature type="domain" description="ATP-cone" evidence="9">
    <location>
        <begin position="48"/>
        <end position="138"/>
    </location>
</feature>
<keyword evidence="3" id="KW-0862">Zinc</keyword>
<evidence type="ECO:0000256" key="3">
    <source>
        <dbReference type="ARBA" id="ARBA00022833"/>
    </source>
</evidence>
<keyword evidence="12" id="KW-1185">Reference proteome</keyword>
<protein>
    <recommendedName>
        <fullName evidence="8">Transcriptional repressor NrdR</fullName>
    </recommendedName>
</protein>
<keyword evidence="2 8" id="KW-0547">Nucleotide-binding</keyword>
<evidence type="ECO:0000256" key="6">
    <source>
        <dbReference type="ARBA" id="ARBA00023125"/>
    </source>
</evidence>
<dbReference type="Proteomes" id="UP000199820">
    <property type="component" value="Unassembled WGS sequence"/>
</dbReference>
<evidence type="ECO:0000259" key="9">
    <source>
        <dbReference type="PROSITE" id="PS51161"/>
    </source>
</evidence>
<evidence type="ECO:0000313" key="10">
    <source>
        <dbReference type="EMBL" id="SET01320.1"/>
    </source>
</evidence>
<evidence type="ECO:0000313" key="11">
    <source>
        <dbReference type="EMBL" id="SFR79340.1"/>
    </source>
</evidence>
<dbReference type="InterPro" id="IPR055173">
    <property type="entry name" value="NrdR-like_N"/>
</dbReference>